<reference evidence="2" key="1">
    <citation type="submission" date="2018-02" db="EMBL/GenBank/DDBJ databases">
        <authorList>
            <person name="Silar P."/>
        </authorList>
    </citation>
    <scope>NUCLEOTIDE SEQUENCE [LARGE SCALE GENOMIC DNA]</scope>
    <source>
        <strain evidence="2">T</strain>
    </source>
</reference>
<evidence type="ECO:0000313" key="2">
    <source>
        <dbReference type="EMBL" id="VBB79472.1"/>
    </source>
</evidence>
<feature type="region of interest" description="Disordered" evidence="1">
    <location>
        <begin position="217"/>
        <end position="251"/>
    </location>
</feature>
<accession>A0ABY6S9V9</accession>
<feature type="compositionally biased region" description="Low complexity" evidence="1">
    <location>
        <begin position="41"/>
        <end position="51"/>
    </location>
</feature>
<feature type="compositionally biased region" description="Pro residues" evidence="1">
    <location>
        <begin position="1"/>
        <end position="11"/>
    </location>
</feature>
<sequence>MASPSTLPPCISPLSNSQGLPTESHEPTDIDPQFSATLGLSTSTPTSQPTQVISDGAMESMLPFDAIMASELDLLNEIDLAINLASQDPKLLEELAELFRFEETQSMNQTVTPIEVNASDGGAFPVQHTVSSGSVHAPRNDPEPCTTGSERAPTLDLDVWDSLWAPSFSFTTEGPCPSLQFHDVGSANLAEMDPIPPFAVNVVMGSQHDTAVHETDQVSIHISSQPKQSPVTSNDNSGVDATISKTGVSDVNMNATQASSLEVKREDEDSADPVLLASKYDAWECNSYAITDNHATTLTREKLKKRKTDLDLEASDPLPQKRPCIRTTSEAMAPPENASDVRREADVDTHNSESHDDTHVLNTKRPRTQKRRYRSALRNSEEPKFVTLSDTVGSDGYIKDSFPLHIHSLDMHPDPTDTFMLQYRWDRRQKLWVTDATGTESLPQHILPAPTITADQVLSLVAAVPALFDIYLRVGYSTNFVMSWDDSESCFIIDDPIVWCLSVVRGDV</sequence>
<evidence type="ECO:0000313" key="3">
    <source>
        <dbReference type="Proteomes" id="UP000280685"/>
    </source>
</evidence>
<feature type="region of interest" description="Disordered" evidence="1">
    <location>
        <begin position="130"/>
        <end position="152"/>
    </location>
</feature>
<feature type="region of interest" description="Disordered" evidence="1">
    <location>
        <begin position="1"/>
        <end position="51"/>
    </location>
</feature>
<feature type="compositionally biased region" description="Basic and acidic residues" evidence="1">
    <location>
        <begin position="339"/>
        <end position="359"/>
    </location>
</feature>
<feature type="region of interest" description="Disordered" evidence="1">
    <location>
        <begin position="314"/>
        <end position="376"/>
    </location>
</feature>
<protein>
    <submittedName>
        <fullName evidence="2">Uncharacterized protein</fullName>
    </submittedName>
</protein>
<dbReference type="Proteomes" id="UP000280685">
    <property type="component" value="Chromosome 4"/>
</dbReference>
<name>A0ABY6S9V9_PODCO</name>
<evidence type="ECO:0000256" key="1">
    <source>
        <dbReference type="SAM" id="MobiDB-lite"/>
    </source>
</evidence>
<proteinExistence type="predicted"/>
<organism evidence="2 3">
    <name type="scientific">Podospora comata</name>
    <dbReference type="NCBI Taxonomy" id="48703"/>
    <lineage>
        <taxon>Eukaryota</taxon>
        <taxon>Fungi</taxon>
        <taxon>Dikarya</taxon>
        <taxon>Ascomycota</taxon>
        <taxon>Pezizomycotina</taxon>
        <taxon>Sordariomycetes</taxon>
        <taxon>Sordariomycetidae</taxon>
        <taxon>Sordariales</taxon>
        <taxon>Podosporaceae</taxon>
        <taxon>Podospora</taxon>
    </lineage>
</organism>
<gene>
    <name evidence="2" type="ORF">PODCO_401058</name>
</gene>
<keyword evidence="3" id="KW-1185">Reference proteome</keyword>
<feature type="compositionally biased region" description="Basic residues" evidence="1">
    <location>
        <begin position="362"/>
        <end position="375"/>
    </location>
</feature>
<dbReference type="EMBL" id="LR026967">
    <property type="protein sequence ID" value="VBB79472.1"/>
    <property type="molecule type" value="Genomic_DNA"/>
</dbReference>